<reference evidence="4 5" key="1">
    <citation type="submission" date="2012-11" db="EMBL/GenBank/DDBJ databases">
        <title>Whole genome sequence of Acidocella aminolytica 101 = DSM 11237.</title>
        <authorList>
            <person name="Azuma Y."/>
            <person name="Higashiura N."/>
            <person name="Hirakawa H."/>
            <person name="Matsushita K."/>
        </authorList>
    </citation>
    <scope>NUCLEOTIDE SEQUENCE [LARGE SCALE GENOMIC DNA]</scope>
    <source>
        <strain evidence="5">101 / DSM 11237</strain>
    </source>
</reference>
<dbReference type="InterPro" id="IPR002068">
    <property type="entry name" value="A-crystallin/Hsp20_dom"/>
</dbReference>
<sequence>MAKSDLSPKVGAVPAPWRSFRDELDRMFERFSLDNAPWSLFGGSSPQWPSVDIEETDKAYIITAELPGMAAADVDVALDNGVLVIKGEKRSDTKTEEKNYYLSERSYGAFQRRFSLPEGIARNAITASADKGILTVTLPKSELSEPAPKKIEVKQLG</sequence>
<evidence type="ECO:0000256" key="1">
    <source>
        <dbReference type="PROSITE-ProRule" id="PRU00285"/>
    </source>
</evidence>
<keyword evidence="4" id="KW-0346">Stress response</keyword>
<dbReference type="CDD" id="cd06464">
    <property type="entry name" value="ACD_sHsps-like"/>
    <property type="match status" value="1"/>
</dbReference>
<dbReference type="AlphaFoldDB" id="A0A0D6PIN5"/>
<organism evidence="4 5">
    <name type="scientific">Acidocella aminolytica 101 = DSM 11237</name>
    <dbReference type="NCBI Taxonomy" id="1120923"/>
    <lineage>
        <taxon>Bacteria</taxon>
        <taxon>Pseudomonadati</taxon>
        <taxon>Pseudomonadota</taxon>
        <taxon>Alphaproteobacteria</taxon>
        <taxon>Acetobacterales</taxon>
        <taxon>Acidocellaceae</taxon>
        <taxon>Acidocella</taxon>
    </lineage>
</organism>
<dbReference type="EMBL" id="BANC01000087">
    <property type="protein sequence ID" value="GAN81236.1"/>
    <property type="molecule type" value="Genomic_DNA"/>
</dbReference>
<name>A0A0D6PIN5_9PROT</name>
<dbReference type="OrthoDB" id="9808910at2"/>
<dbReference type="STRING" id="1120923.SAMN02746095_01385"/>
<evidence type="ECO:0000259" key="3">
    <source>
        <dbReference type="PROSITE" id="PS01031"/>
    </source>
</evidence>
<proteinExistence type="inferred from homology"/>
<dbReference type="PANTHER" id="PTHR11527">
    <property type="entry name" value="HEAT-SHOCK PROTEIN 20 FAMILY MEMBER"/>
    <property type="match status" value="1"/>
</dbReference>
<gene>
    <name evidence="4" type="ORF">Aam_089_029</name>
</gene>
<dbReference type="SUPFAM" id="SSF49764">
    <property type="entry name" value="HSP20-like chaperones"/>
    <property type="match status" value="1"/>
</dbReference>
<dbReference type="InterPro" id="IPR008978">
    <property type="entry name" value="HSP20-like_chaperone"/>
</dbReference>
<evidence type="ECO:0000313" key="4">
    <source>
        <dbReference type="EMBL" id="GAN81236.1"/>
    </source>
</evidence>
<comment type="similarity">
    <text evidence="1 2">Belongs to the small heat shock protein (HSP20) family.</text>
</comment>
<dbReference type="Proteomes" id="UP000032668">
    <property type="component" value="Unassembled WGS sequence"/>
</dbReference>
<dbReference type="PROSITE" id="PS01031">
    <property type="entry name" value="SHSP"/>
    <property type="match status" value="1"/>
</dbReference>
<dbReference type="Pfam" id="PF00011">
    <property type="entry name" value="HSP20"/>
    <property type="match status" value="1"/>
</dbReference>
<dbReference type="InterPro" id="IPR031107">
    <property type="entry name" value="Small_HSP"/>
</dbReference>
<protein>
    <submittedName>
        <fullName evidence="4">Heat shock protein Hsp20/HspA</fullName>
    </submittedName>
</protein>
<comment type="caution">
    <text evidence="4">The sequence shown here is derived from an EMBL/GenBank/DDBJ whole genome shotgun (WGS) entry which is preliminary data.</text>
</comment>
<dbReference type="Gene3D" id="2.60.40.790">
    <property type="match status" value="1"/>
</dbReference>
<accession>A0A0D6PIN5</accession>
<keyword evidence="5" id="KW-1185">Reference proteome</keyword>
<evidence type="ECO:0000256" key="2">
    <source>
        <dbReference type="RuleBase" id="RU003616"/>
    </source>
</evidence>
<feature type="domain" description="SHSP" evidence="3">
    <location>
        <begin position="42"/>
        <end position="156"/>
    </location>
</feature>
<dbReference type="RefSeq" id="WP_052948410.1">
    <property type="nucleotide sequence ID" value="NZ_BANC01000087.1"/>
</dbReference>
<evidence type="ECO:0000313" key="5">
    <source>
        <dbReference type="Proteomes" id="UP000032668"/>
    </source>
</evidence>